<comment type="cofactor">
    <cofactor evidence="1 3">
        <name>a divalent metal cation</name>
        <dbReference type="ChEBI" id="CHEBI:60240"/>
    </cofactor>
</comment>
<dbReference type="GO" id="GO:0036218">
    <property type="term" value="F:dTTP diphosphatase activity"/>
    <property type="evidence" value="ECO:0007669"/>
    <property type="project" value="RHEA"/>
</dbReference>
<sequence>MSKIEVVLASSSPRRRQLLGEAGIRFRVQAADADESLDDDLRADPARAARTVAERKAAMVVQQVIADSLTHTTAVIGADTMVVLDGQIFGKPQNFSAACGMLRKLSGRTHQVITGVSVWMLEPTADGEVSIGRRTFSEVSEVTFKDLSDDDIKTYVHTGEAYDKAGSYAIQGEGARLVAHWEGDWRNIVGLPVETLLYLVPALCESDT</sequence>
<keyword evidence="3" id="KW-0963">Cytoplasm</keyword>
<name>C7MM07_CRYCD</name>
<dbReference type="STRING" id="469378.Ccur_02160"/>
<keyword evidence="2 3" id="KW-0378">Hydrolase</keyword>
<dbReference type="PIRSF" id="PIRSF006305">
    <property type="entry name" value="Maf"/>
    <property type="match status" value="1"/>
</dbReference>
<evidence type="ECO:0000256" key="1">
    <source>
        <dbReference type="ARBA" id="ARBA00001968"/>
    </source>
</evidence>
<comment type="function">
    <text evidence="3">Nucleoside triphosphate pyrophosphatase that hydrolyzes dTTP and UTP. May have a dual role in cell division arrest and in preventing the incorporation of modified nucleotides into cellular nucleic acids.</text>
</comment>
<dbReference type="KEGG" id="ccu:Ccur_02160"/>
<dbReference type="InterPro" id="IPR003697">
    <property type="entry name" value="Maf-like"/>
</dbReference>
<gene>
    <name evidence="4" type="ordered locus">Ccur_02160</name>
</gene>
<evidence type="ECO:0000256" key="2">
    <source>
        <dbReference type="ARBA" id="ARBA00022801"/>
    </source>
</evidence>
<dbReference type="HAMAP" id="MF_00528">
    <property type="entry name" value="Maf"/>
    <property type="match status" value="1"/>
</dbReference>
<dbReference type="OrthoDB" id="3527985at2"/>
<feature type="site" description="Important for substrate specificity" evidence="3">
    <location>
        <position position="80"/>
    </location>
</feature>
<evidence type="ECO:0000256" key="3">
    <source>
        <dbReference type="HAMAP-Rule" id="MF_00528"/>
    </source>
</evidence>
<dbReference type="AlphaFoldDB" id="C7MM07"/>
<feature type="site" description="Important for substrate specificity" evidence="3">
    <location>
        <position position="171"/>
    </location>
</feature>
<comment type="catalytic activity">
    <reaction evidence="3">
        <text>UTP + H2O = UMP + diphosphate + H(+)</text>
        <dbReference type="Rhea" id="RHEA:29395"/>
        <dbReference type="ChEBI" id="CHEBI:15377"/>
        <dbReference type="ChEBI" id="CHEBI:15378"/>
        <dbReference type="ChEBI" id="CHEBI:33019"/>
        <dbReference type="ChEBI" id="CHEBI:46398"/>
        <dbReference type="ChEBI" id="CHEBI:57865"/>
        <dbReference type="EC" id="3.6.1.9"/>
    </reaction>
</comment>
<keyword evidence="3" id="KW-0546">Nucleotide metabolism</keyword>
<dbReference type="EMBL" id="CP001682">
    <property type="protein sequence ID" value="ACU93947.1"/>
    <property type="molecule type" value="Genomic_DNA"/>
</dbReference>
<keyword evidence="5" id="KW-1185">Reference proteome</keyword>
<reference evidence="4 5" key="1">
    <citation type="journal article" date="2009" name="Stand. Genomic Sci.">
        <title>Complete genome sequence of Cryptobacterium curtum type strain (12-3).</title>
        <authorList>
            <person name="Mavrommatis K."/>
            <person name="Pukall R."/>
            <person name="Rohde C."/>
            <person name="Chen F."/>
            <person name="Sims D."/>
            <person name="Brettin T."/>
            <person name="Kuske C."/>
            <person name="Detter J.C."/>
            <person name="Han C."/>
            <person name="Lapidus A."/>
            <person name="Copeland A."/>
            <person name="Glavina Del Rio T."/>
            <person name="Nolan M."/>
            <person name="Lucas S."/>
            <person name="Tice H."/>
            <person name="Cheng J.F."/>
            <person name="Bruce D."/>
            <person name="Goodwin L."/>
            <person name="Pitluck S."/>
            <person name="Ovchinnikova G."/>
            <person name="Pati A."/>
            <person name="Ivanova N."/>
            <person name="Chen A."/>
            <person name="Palaniappan K."/>
            <person name="Chain P."/>
            <person name="D'haeseleer P."/>
            <person name="Goker M."/>
            <person name="Bristow J."/>
            <person name="Eisen J.A."/>
            <person name="Markowitz V."/>
            <person name="Hugenholtz P."/>
            <person name="Rohde M."/>
            <person name="Klenk H.P."/>
            <person name="Kyrpides N.C."/>
        </authorList>
    </citation>
    <scope>NUCLEOTIDE SEQUENCE [LARGE SCALE GENOMIC DNA]</scope>
    <source>
        <strain evidence="5">ATCC 700683 / DSM 15641 / 12-3</strain>
    </source>
</reference>
<accession>C7MM07</accession>
<dbReference type="EC" id="3.6.1.9" evidence="3"/>
<dbReference type="CDD" id="cd00555">
    <property type="entry name" value="Maf"/>
    <property type="match status" value="1"/>
</dbReference>
<comment type="caution">
    <text evidence="3">Lacks conserved residue(s) required for the propagation of feature annotation.</text>
</comment>
<dbReference type="NCBIfam" id="TIGR00172">
    <property type="entry name" value="maf"/>
    <property type="match status" value="1"/>
</dbReference>
<dbReference type="RefSeq" id="WP_012802636.1">
    <property type="nucleotide sequence ID" value="NC_013170.1"/>
</dbReference>
<dbReference type="GO" id="GO:0036221">
    <property type="term" value="F:UTP diphosphatase activity"/>
    <property type="evidence" value="ECO:0007669"/>
    <property type="project" value="RHEA"/>
</dbReference>
<dbReference type="GO" id="GO:0009117">
    <property type="term" value="P:nucleotide metabolic process"/>
    <property type="evidence" value="ECO:0007669"/>
    <property type="project" value="UniProtKB-KW"/>
</dbReference>
<dbReference type="GO" id="GO:0005737">
    <property type="term" value="C:cytoplasm"/>
    <property type="evidence" value="ECO:0007669"/>
    <property type="project" value="UniProtKB-SubCell"/>
</dbReference>
<feature type="site" description="Important for substrate specificity" evidence="3">
    <location>
        <position position="14"/>
    </location>
</feature>
<dbReference type="Gene3D" id="3.90.950.10">
    <property type="match status" value="1"/>
</dbReference>
<evidence type="ECO:0000313" key="5">
    <source>
        <dbReference type="Proteomes" id="UP000000954"/>
    </source>
</evidence>
<evidence type="ECO:0000313" key="4">
    <source>
        <dbReference type="EMBL" id="ACU93947.1"/>
    </source>
</evidence>
<comment type="catalytic activity">
    <reaction evidence="3">
        <text>dTTP + H2O = dTMP + diphosphate + H(+)</text>
        <dbReference type="Rhea" id="RHEA:28534"/>
        <dbReference type="ChEBI" id="CHEBI:15377"/>
        <dbReference type="ChEBI" id="CHEBI:15378"/>
        <dbReference type="ChEBI" id="CHEBI:33019"/>
        <dbReference type="ChEBI" id="CHEBI:37568"/>
        <dbReference type="ChEBI" id="CHEBI:63528"/>
        <dbReference type="EC" id="3.6.1.9"/>
    </reaction>
</comment>
<feature type="active site" description="Proton acceptor" evidence="3">
    <location>
        <position position="79"/>
    </location>
</feature>
<dbReference type="PANTHER" id="PTHR43213:SF5">
    <property type="entry name" value="BIFUNCTIONAL DTTP_UTP PYROPHOSPHATASE_METHYLTRANSFERASE PROTEIN-RELATED"/>
    <property type="match status" value="1"/>
</dbReference>
<dbReference type="HOGENOM" id="CLU_040416_0_0_11"/>
<comment type="similarity">
    <text evidence="3">Belongs to the Maf family. YhdE subfamily.</text>
</comment>
<protein>
    <recommendedName>
        <fullName evidence="3">dTTP/UTP pyrophosphatase</fullName>
        <shortName evidence="3">dTTPase/UTPase</shortName>
        <ecNumber evidence="3">3.6.1.9</ecNumber>
    </recommendedName>
    <alternativeName>
        <fullName evidence="3">Nucleoside triphosphate pyrophosphatase</fullName>
    </alternativeName>
    <alternativeName>
        <fullName evidence="3">Nucleotide pyrophosphatase</fullName>
        <shortName evidence="3">Nucleotide PPase</shortName>
    </alternativeName>
</protein>
<dbReference type="InterPro" id="IPR029001">
    <property type="entry name" value="ITPase-like_fam"/>
</dbReference>
<proteinExistence type="inferred from homology"/>
<dbReference type="SUPFAM" id="SSF52972">
    <property type="entry name" value="ITPase-like"/>
    <property type="match status" value="1"/>
</dbReference>
<dbReference type="eggNOG" id="COG0424">
    <property type="taxonomic scope" value="Bacteria"/>
</dbReference>
<dbReference type="Pfam" id="PF02545">
    <property type="entry name" value="Maf"/>
    <property type="match status" value="1"/>
</dbReference>
<dbReference type="PANTHER" id="PTHR43213">
    <property type="entry name" value="BIFUNCTIONAL DTTP/UTP PYROPHOSPHATASE/METHYLTRANSFERASE PROTEIN-RELATED"/>
    <property type="match status" value="1"/>
</dbReference>
<dbReference type="Proteomes" id="UP000000954">
    <property type="component" value="Chromosome"/>
</dbReference>
<comment type="subcellular location">
    <subcellularLocation>
        <location evidence="3">Cytoplasm</location>
    </subcellularLocation>
</comment>
<organism evidence="4 5">
    <name type="scientific">Cryptobacterium curtum (strain ATCC 700683 / DSM 15641 / CCUG 43107 / 12-3)</name>
    <dbReference type="NCBI Taxonomy" id="469378"/>
    <lineage>
        <taxon>Bacteria</taxon>
        <taxon>Bacillati</taxon>
        <taxon>Actinomycetota</taxon>
        <taxon>Coriobacteriia</taxon>
        <taxon>Eggerthellales</taxon>
        <taxon>Eggerthellaceae</taxon>
        <taxon>Cryptobacterium</taxon>
    </lineage>
</organism>